<protein>
    <submittedName>
        <fullName evidence="2">SLC44A1 protein</fullName>
    </submittedName>
</protein>
<proteinExistence type="predicted"/>
<keyword evidence="3" id="KW-1185">Reference proteome</keyword>
<feature type="non-terminal residue" evidence="2">
    <location>
        <position position="486"/>
    </location>
</feature>
<dbReference type="Proteomes" id="UP000649617">
    <property type="component" value="Unassembled WGS sequence"/>
</dbReference>
<feature type="region of interest" description="Disordered" evidence="1">
    <location>
        <begin position="411"/>
        <end position="486"/>
    </location>
</feature>
<feature type="compositionally biased region" description="Basic and acidic residues" evidence="1">
    <location>
        <begin position="436"/>
        <end position="453"/>
    </location>
</feature>
<accession>A0A812K045</accession>
<dbReference type="OrthoDB" id="10425937at2759"/>
<reference evidence="2" key="1">
    <citation type="submission" date="2021-02" db="EMBL/GenBank/DDBJ databases">
        <authorList>
            <person name="Dougan E. K."/>
            <person name="Rhodes N."/>
            <person name="Thang M."/>
            <person name="Chan C."/>
        </authorList>
    </citation>
    <scope>NUCLEOTIDE SEQUENCE</scope>
</reference>
<dbReference type="AlphaFoldDB" id="A0A812K045"/>
<dbReference type="EMBL" id="CAJNIZ010002736">
    <property type="protein sequence ID" value="CAE7213996.1"/>
    <property type="molecule type" value="Genomic_DNA"/>
</dbReference>
<evidence type="ECO:0000313" key="3">
    <source>
        <dbReference type="Proteomes" id="UP000649617"/>
    </source>
</evidence>
<feature type="compositionally biased region" description="Basic and acidic residues" evidence="1">
    <location>
        <begin position="413"/>
        <end position="423"/>
    </location>
</feature>
<evidence type="ECO:0000313" key="2">
    <source>
        <dbReference type="EMBL" id="CAE7213996.1"/>
    </source>
</evidence>
<feature type="compositionally biased region" description="Polar residues" evidence="1">
    <location>
        <begin position="459"/>
        <end position="474"/>
    </location>
</feature>
<comment type="caution">
    <text evidence="2">The sequence shown here is derived from an EMBL/GenBank/DDBJ whole genome shotgun (WGS) entry which is preliminary data.</text>
</comment>
<gene>
    <name evidence="2" type="primary">SLC44A1</name>
    <name evidence="2" type="ORF">SPIL2461_LOCUS2478</name>
</gene>
<name>A0A812K045_SYMPI</name>
<organism evidence="2 3">
    <name type="scientific">Symbiodinium pilosum</name>
    <name type="common">Dinoflagellate</name>
    <dbReference type="NCBI Taxonomy" id="2952"/>
    <lineage>
        <taxon>Eukaryota</taxon>
        <taxon>Sar</taxon>
        <taxon>Alveolata</taxon>
        <taxon>Dinophyceae</taxon>
        <taxon>Suessiales</taxon>
        <taxon>Symbiodiniaceae</taxon>
        <taxon>Symbiodinium</taxon>
    </lineage>
</organism>
<evidence type="ECO:0000256" key="1">
    <source>
        <dbReference type="SAM" id="MobiDB-lite"/>
    </source>
</evidence>
<sequence>IARINRQDEVSVALASMDVEQLQYRASEASQTLALCAEHEGAAAQRPTEASIPCLCGLAVECINVVERAELSTGLARLVTAGCEVLSALLLPWAEASGEAWSFDWVQETLEDLSDQIDFLALEVYCGLGRLETKVHEWDALPVVLDPEEEDGLGVFWGSIEHRQALQELSSWLLCVLFRALGYTSVSGPALMEFTNHDTLCLCSLLRGLFAGRLGDGSLPHDLGELQAAALSALCGLAAPELAFYCSDGGEGDIHEQNRALNFYMEVLASAMVETGVLEASLAAALALCGRSPQEGGAIGAKFLQFLATLLVQVATQDPPAVPDEASAPLQRLRTRVYRAADKLGSLLEVVALYATDMAMQRDLAASCACLAAAMVQESGQPEGCSEDHFTLGRLGEAELPLPCCQRLRRGKPGSDRGIRETCHPGGARQPRLQRRGPELRDSDAHRADRPDVPRGCCSRTTAPIASGSTSTGVDSIGRFSAGTLR</sequence>